<dbReference type="Proteomes" id="UP001217417">
    <property type="component" value="Unassembled WGS sequence"/>
</dbReference>
<accession>A0AAD7VSK1</accession>
<protein>
    <recommendedName>
        <fullName evidence="2">Sld7 C-terminal domain-containing protein</fullName>
    </recommendedName>
</protein>
<evidence type="ECO:0000259" key="2">
    <source>
        <dbReference type="Pfam" id="PF18596"/>
    </source>
</evidence>
<reference evidence="3" key="1">
    <citation type="submission" date="2023-03" db="EMBL/GenBank/DDBJ databases">
        <title>Near-Complete genome sequence of Lipomyces tetrasporous NRRL Y-64009, an oleaginous yeast capable of growing on lignocellulosic hydrolysates.</title>
        <authorList>
            <consortium name="Lawrence Berkeley National Laboratory"/>
            <person name="Jagtap S.S."/>
            <person name="Liu J.-J."/>
            <person name="Walukiewicz H.E."/>
            <person name="Pangilinan J."/>
            <person name="Lipzen A."/>
            <person name="Ahrendt S."/>
            <person name="Koriabine M."/>
            <person name="Cobaugh K."/>
            <person name="Salamov A."/>
            <person name="Yoshinaga Y."/>
            <person name="Ng V."/>
            <person name="Daum C."/>
            <person name="Grigoriev I.V."/>
            <person name="Slininger P.J."/>
            <person name="Dien B.S."/>
            <person name="Jin Y.-S."/>
            <person name="Rao C.V."/>
        </authorList>
    </citation>
    <scope>NUCLEOTIDE SEQUENCE</scope>
    <source>
        <strain evidence="3">NRRL Y-64009</strain>
    </source>
</reference>
<dbReference type="GeneID" id="80883129"/>
<evidence type="ECO:0000256" key="1">
    <source>
        <dbReference type="SAM" id="MobiDB-lite"/>
    </source>
</evidence>
<dbReference type="EMBL" id="JARPMG010000007">
    <property type="protein sequence ID" value="KAJ8099100.1"/>
    <property type="molecule type" value="Genomic_DNA"/>
</dbReference>
<name>A0AAD7VSK1_9ASCO</name>
<keyword evidence="4" id="KW-1185">Reference proteome</keyword>
<feature type="compositionally biased region" description="Basic and acidic residues" evidence="1">
    <location>
        <begin position="276"/>
        <end position="287"/>
    </location>
</feature>
<sequence length="454" mass="50394">MKRLTDAGALNLHACKTQLWTGTLDISQLDPRALPLLDIQIWGHSRWNFSSAKNKGTSEPPGRVIGRAEILKECEKEIDGDGWQLSAVACIDVASIGLWMVSGPAMDVFTSNAATEAFFKSVVASSDLRDTPILSRGIIVKLSPPMLDITSLVIFGHIAPSPITIASKDSKPQTTSLQTSAPQLCTKVSISALPLNSSCRLGPYICHKRKGKHESAAFGHTFSMSSNQSDDESYENKNAIFLDESVEDVSSAQKRNEKLEQLLRRRARQESQSLLHSRDGSVSRDDSQQTLGGQNKVAEILLLGQQPNLSQQTRPPEMTRQSVHHCQSVGQLAKGISRNETSRTPLTLQRVLLSALRLRGISRQQLHAANGQGDECDPDAEIDYKELYHHVYRAALFALRNKRLRLHRHGSRRSSLRNKQEDGGAEAEWDVRCIQRLVERILDIFLEPEKEPCA</sequence>
<feature type="domain" description="Sld7 C-terminal" evidence="2">
    <location>
        <begin position="347"/>
        <end position="446"/>
    </location>
</feature>
<organism evidence="3 4">
    <name type="scientific">Lipomyces tetrasporus</name>
    <dbReference type="NCBI Taxonomy" id="54092"/>
    <lineage>
        <taxon>Eukaryota</taxon>
        <taxon>Fungi</taxon>
        <taxon>Dikarya</taxon>
        <taxon>Ascomycota</taxon>
        <taxon>Saccharomycotina</taxon>
        <taxon>Lipomycetes</taxon>
        <taxon>Lipomycetales</taxon>
        <taxon>Lipomycetaceae</taxon>
        <taxon>Lipomyces</taxon>
    </lineage>
</organism>
<proteinExistence type="predicted"/>
<comment type="caution">
    <text evidence="3">The sequence shown here is derived from an EMBL/GenBank/DDBJ whole genome shotgun (WGS) entry which is preliminary data.</text>
</comment>
<gene>
    <name evidence="3" type="ORF">POJ06DRAFT_255973</name>
</gene>
<feature type="region of interest" description="Disordered" evidence="1">
    <location>
        <begin position="270"/>
        <end position="291"/>
    </location>
</feature>
<dbReference type="AlphaFoldDB" id="A0AAD7VSK1"/>
<evidence type="ECO:0000313" key="4">
    <source>
        <dbReference type="Proteomes" id="UP001217417"/>
    </source>
</evidence>
<evidence type="ECO:0000313" key="3">
    <source>
        <dbReference type="EMBL" id="KAJ8099100.1"/>
    </source>
</evidence>
<dbReference type="Pfam" id="PF18596">
    <property type="entry name" value="Sld7_C"/>
    <property type="match status" value="1"/>
</dbReference>
<dbReference type="RefSeq" id="XP_056042550.1">
    <property type="nucleotide sequence ID" value="XM_056187963.1"/>
</dbReference>
<dbReference type="InterPro" id="IPR041260">
    <property type="entry name" value="Sld7_C"/>
</dbReference>